<feature type="region of interest" description="Disordered" evidence="1">
    <location>
        <begin position="289"/>
        <end position="312"/>
    </location>
</feature>
<feature type="region of interest" description="Disordered" evidence="1">
    <location>
        <begin position="141"/>
        <end position="165"/>
    </location>
</feature>
<dbReference type="Proteomes" id="UP000188532">
    <property type="component" value="Unassembled WGS sequence"/>
</dbReference>
<evidence type="ECO:0000256" key="1">
    <source>
        <dbReference type="SAM" id="MobiDB-lite"/>
    </source>
</evidence>
<feature type="region of interest" description="Disordered" evidence="1">
    <location>
        <begin position="215"/>
        <end position="236"/>
    </location>
</feature>
<organism evidence="2 3">
    <name type="scientific">Mycobacterium kansasii</name>
    <dbReference type="NCBI Taxonomy" id="1768"/>
    <lineage>
        <taxon>Bacteria</taxon>
        <taxon>Bacillati</taxon>
        <taxon>Actinomycetota</taxon>
        <taxon>Actinomycetes</taxon>
        <taxon>Mycobacteriales</taxon>
        <taxon>Mycobacteriaceae</taxon>
        <taxon>Mycobacterium</taxon>
    </lineage>
</organism>
<reference evidence="2 3" key="1">
    <citation type="submission" date="2017-02" db="EMBL/GenBank/DDBJ databases">
        <title>Complete genome sequences of Mycobacterium kansasii strains isolated from rhesus macaques.</title>
        <authorList>
            <person name="Panda A."/>
            <person name="Nagaraj S."/>
            <person name="Zhao X."/>
            <person name="Tettelin H."/>
            <person name="Detolla L.J."/>
        </authorList>
    </citation>
    <scope>NUCLEOTIDE SEQUENCE [LARGE SCALE GENOMIC DNA]</scope>
    <source>
        <strain evidence="2 3">11-3469</strain>
    </source>
</reference>
<feature type="compositionally biased region" description="Basic residues" evidence="1">
    <location>
        <begin position="62"/>
        <end position="74"/>
    </location>
</feature>
<dbReference type="EMBL" id="MVBN01000002">
    <property type="protein sequence ID" value="OOK80943.1"/>
    <property type="molecule type" value="Genomic_DNA"/>
</dbReference>
<feature type="compositionally biased region" description="Basic and acidic residues" evidence="1">
    <location>
        <begin position="150"/>
        <end position="165"/>
    </location>
</feature>
<gene>
    <name evidence="2" type="ORF">BZL29_1653</name>
</gene>
<accession>A0A1V3XNZ9</accession>
<feature type="region of interest" description="Disordered" evidence="1">
    <location>
        <begin position="45"/>
        <end position="74"/>
    </location>
</feature>
<protein>
    <submittedName>
        <fullName evidence="2">Deoxyguanosinetriphosphate triphosphohydrolase-like domain protein</fullName>
    </submittedName>
</protein>
<sequence>MAVRAVDPYQAELQIPDLVRAEVAVLKILALQFIMSDPRHLEPRLASGNASTGWRSGYPPVRRGRSTRSLRGVPHRGRRCARMRVIVDQIAPTPSGWSASTLVNAGHGQQNRVRPGIDQRRCAPAALGVGGDLIDDDRIRRHRRPRCGTPRKDGSSVRGAPEDSHCAPGGCVPLASLGFQMPWVGHDELQRQDFQHRNLGPHQVGYLQLGLVRVNGRNRHGTGGGDRRRSNRPTSSLVNRFSATDAANVASYLPPPRPLAAPTAGGAAINSSAPRRQFALASRASAAASSWSASTRKSMRSETTPSSTSWTEYATSSAQSITCASRHGRSAGAPVRTQAAGC</sequence>
<name>A0A1V3XNZ9_MYCKA</name>
<keyword evidence="2" id="KW-0378">Hydrolase</keyword>
<dbReference type="AlphaFoldDB" id="A0A1V3XNZ9"/>
<comment type="caution">
    <text evidence="2">The sequence shown here is derived from an EMBL/GenBank/DDBJ whole genome shotgun (WGS) entry which is preliminary data.</text>
</comment>
<evidence type="ECO:0000313" key="2">
    <source>
        <dbReference type="EMBL" id="OOK80943.1"/>
    </source>
</evidence>
<dbReference type="GO" id="GO:0016787">
    <property type="term" value="F:hydrolase activity"/>
    <property type="evidence" value="ECO:0007669"/>
    <property type="project" value="UniProtKB-KW"/>
</dbReference>
<proteinExistence type="predicted"/>
<evidence type="ECO:0000313" key="3">
    <source>
        <dbReference type="Proteomes" id="UP000188532"/>
    </source>
</evidence>